<dbReference type="InterPro" id="IPR001610">
    <property type="entry name" value="PAC"/>
</dbReference>
<reference evidence="5 6" key="1">
    <citation type="submission" date="2023-07" db="EMBL/GenBank/DDBJ databases">
        <title>Bacillus lucianemedeirus sp. nov, a new species isolated from an immunobiological production facility.</title>
        <authorList>
            <person name="Costa L.V."/>
            <person name="Miranda R.V.S.L."/>
            <person name="Brandao M.L.L."/>
            <person name="Reis C.M.F."/>
            <person name="Frazao A.M."/>
            <person name="Cruz F.V."/>
            <person name="Baio P.V.P."/>
            <person name="Veras J.F.C."/>
            <person name="Ramos J.N."/>
            <person name="Vieira V."/>
        </authorList>
    </citation>
    <scope>NUCLEOTIDE SEQUENCE [LARGE SCALE GENOMIC DNA]</scope>
    <source>
        <strain evidence="5 6">B190/17</strain>
    </source>
</reference>
<dbReference type="NCBIfam" id="TIGR00254">
    <property type="entry name" value="GGDEF"/>
    <property type="match status" value="1"/>
</dbReference>
<dbReference type="NCBIfam" id="TIGR00229">
    <property type="entry name" value="sensory_box"/>
    <property type="match status" value="2"/>
</dbReference>
<proteinExistence type="predicted"/>
<dbReference type="InterPro" id="IPR035965">
    <property type="entry name" value="PAS-like_dom_sf"/>
</dbReference>
<sequence>MDSNNKTMKLRSNHTEPDDLNLFYRAIFEHNPDTVFFLDTEGVIEKPNEGFSDILGYTKEEIVSNSIEHFLEESEVPLYKDCFHKVLSGRVQQLDTIFIHKNKGLLQINLTLIPAKFQGKVIGVGGIAKDITEEKETANELIDTELKFKSLIEEAFVGVYILQNGKLIYGNPRLHSLLGAEDSTSPITFLDYVHPDDHAGMIAVANQLIVGNTGLDHTFRIINKDGSIIDVEAHSKRIYSHNKSTIVGTLQDVTERKKAEELNKYLAYHDPLTELPNRRFFQEKLEENLIISNTLQQKLAVMYLDLDRFKYINDTLGHSIGDKLLQQISKRLNICLGEKNILARLGGDEFSVILPNITREDQINRHALTIIESLEDPFFIEGYKLFITTSIGISIYPNDGQDAQTLMKNADSALYKSKESGKNTYYIYSSSMNIGTYKTFSLELGLRNAIEMNQLEFYYQPKVCAQTFQITGAEALIRWNHPEWGLVSPGEFIPLAEETGLITELGKWVKYTACAQNKAWQRAGLPAIPISINISARRFMEKNLVKNIIQTLEETQLDPKYLEIEITETSVLENEKVVLSTLDELKSIGVRISLDDFGTGYSSLSYLKRFKGRIHTLKIDRSFIKDLNKEDPDNSNFITKTIIELAQHLKMEVVAEGVETEEQLQILKNYNCETIQGYYFSKPVPADEFVQLLQKGKFEILQKSHGEGINTLDGRRRYAGMNLDFPLVASMTLVQIGGRRVELGKTNVLIENIGLEGMRFLSDMRLTVHPNIILEFETKLFHQTIKMYGSVSWMNEVQADIFQYGLEFLVAEKERSELSRLLNQLSAIE</sequence>
<feature type="domain" description="GGDEF" evidence="4">
    <location>
        <begin position="297"/>
        <end position="430"/>
    </location>
</feature>
<dbReference type="EMBL" id="JAUIYO010000002">
    <property type="protein sequence ID" value="MFK2825228.1"/>
    <property type="molecule type" value="Genomic_DNA"/>
</dbReference>
<dbReference type="Gene3D" id="3.20.20.450">
    <property type="entry name" value="EAL domain"/>
    <property type="match status" value="1"/>
</dbReference>
<dbReference type="Gene3D" id="3.30.450.20">
    <property type="entry name" value="PAS domain"/>
    <property type="match status" value="2"/>
</dbReference>
<dbReference type="PROSITE" id="PS50883">
    <property type="entry name" value="EAL"/>
    <property type="match status" value="1"/>
</dbReference>
<feature type="domain" description="EAL" evidence="3">
    <location>
        <begin position="439"/>
        <end position="697"/>
    </location>
</feature>
<dbReference type="Gene3D" id="3.30.70.270">
    <property type="match status" value="1"/>
</dbReference>
<dbReference type="InterPro" id="IPR000700">
    <property type="entry name" value="PAS-assoc_C"/>
</dbReference>
<dbReference type="Proteomes" id="UP001619911">
    <property type="component" value="Unassembled WGS sequence"/>
</dbReference>
<dbReference type="SMART" id="SM00091">
    <property type="entry name" value="PAS"/>
    <property type="match status" value="2"/>
</dbReference>
<dbReference type="SMART" id="SM00086">
    <property type="entry name" value="PAC"/>
    <property type="match status" value="2"/>
</dbReference>
<dbReference type="CDD" id="cd00130">
    <property type="entry name" value="PAS"/>
    <property type="match status" value="2"/>
</dbReference>
<dbReference type="SMART" id="SM00052">
    <property type="entry name" value="EAL"/>
    <property type="match status" value="1"/>
</dbReference>
<dbReference type="InterPro" id="IPR001633">
    <property type="entry name" value="EAL_dom"/>
</dbReference>
<name>A0ABW8I6W4_9BACI</name>
<dbReference type="InterPro" id="IPR035919">
    <property type="entry name" value="EAL_sf"/>
</dbReference>
<dbReference type="Pfam" id="PF07238">
    <property type="entry name" value="PilZ"/>
    <property type="match status" value="1"/>
</dbReference>
<dbReference type="PANTHER" id="PTHR44757">
    <property type="entry name" value="DIGUANYLATE CYCLASE DGCP"/>
    <property type="match status" value="1"/>
</dbReference>
<dbReference type="PROSITE" id="PS50112">
    <property type="entry name" value="PAS"/>
    <property type="match status" value="1"/>
</dbReference>
<evidence type="ECO:0000259" key="3">
    <source>
        <dbReference type="PROSITE" id="PS50883"/>
    </source>
</evidence>
<dbReference type="SUPFAM" id="SSF55073">
    <property type="entry name" value="Nucleotide cyclase"/>
    <property type="match status" value="1"/>
</dbReference>
<dbReference type="InterPro" id="IPR009875">
    <property type="entry name" value="PilZ_domain"/>
</dbReference>
<dbReference type="InterPro" id="IPR052155">
    <property type="entry name" value="Biofilm_reg_signaling"/>
</dbReference>
<evidence type="ECO:0000259" key="4">
    <source>
        <dbReference type="PROSITE" id="PS50887"/>
    </source>
</evidence>
<comment type="caution">
    <text evidence="5">The sequence shown here is derived from an EMBL/GenBank/DDBJ whole genome shotgun (WGS) entry which is preliminary data.</text>
</comment>
<dbReference type="Pfam" id="PF00563">
    <property type="entry name" value="EAL"/>
    <property type="match status" value="1"/>
</dbReference>
<evidence type="ECO:0000259" key="2">
    <source>
        <dbReference type="PROSITE" id="PS50113"/>
    </source>
</evidence>
<evidence type="ECO:0000313" key="6">
    <source>
        <dbReference type="Proteomes" id="UP001619911"/>
    </source>
</evidence>
<dbReference type="InterPro" id="IPR029787">
    <property type="entry name" value="Nucleotide_cyclase"/>
</dbReference>
<dbReference type="CDD" id="cd01948">
    <property type="entry name" value="EAL"/>
    <property type="match status" value="1"/>
</dbReference>
<dbReference type="CDD" id="cd01949">
    <property type="entry name" value="GGDEF"/>
    <property type="match status" value="1"/>
</dbReference>
<dbReference type="Pfam" id="PF00990">
    <property type="entry name" value="GGDEF"/>
    <property type="match status" value="1"/>
</dbReference>
<dbReference type="InterPro" id="IPR000014">
    <property type="entry name" value="PAS"/>
</dbReference>
<dbReference type="PANTHER" id="PTHR44757:SF2">
    <property type="entry name" value="BIOFILM ARCHITECTURE MAINTENANCE PROTEIN MBAA"/>
    <property type="match status" value="1"/>
</dbReference>
<organism evidence="5 6">
    <name type="scientific">Bacillus lumedeiriae</name>
    <dbReference type="NCBI Taxonomy" id="3058829"/>
    <lineage>
        <taxon>Bacteria</taxon>
        <taxon>Bacillati</taxon>
        <taxon>Bacillota</taxon>
        <taxon>Bacilli</taxon>
        <taxon>Bacillales</taxon>
        <taxon>Bacillaceae</taxon>
        <taxon>Bacillus</taxon>
    </lineage>
</organism>
<dbReference type="SUPFAM" id="SSF141868">
    <property type="entry name" value="EAL domain-like"/>
    <property type="match status" value="1"/>
</dbReference>
<gene>
    <name evidence="5" type="ORF">QYG89_05955</name>
</gene>
<accession>A0ABW8I6W4</accession>
<feature type="domain" description="PAC" evidence="2">
    <location>
        <begin position="215"/>
        <end position="265"/>
    </location>
</feature>
<dbReference type="InterPro" id="IPR043128">
    <property type="entry name" value="Rev_trsase/Diguanyl_cyclase"/>
</dbReference>
<dbReference type="SMART" id="SM00267">
    <property type="entry name" value="GGDEF"/>
    <property type="match status" value="1"/>
</dbReference>
<evidence type="ECO:0000259" key="1">
    <source>
        <dbReference type="PROSITE" id="PS50112"/>
    </source>
</evidence>
<evidence type="ECO:0000313" key="5">
    <source>
        <dbReference type="EMBL" id="MFK2825228.1"/>
    </source>
</evidence>
<keyword evidence="6" id="KW-1185">Reference proteome</keyword>
<dbReference type="RefSeq" id="WP_404315541.1">
    <property type="nucleotide sequence ID" value="NZ_JAUIYO010000002.1"/>
</dbReference>
<dbReference type="SUPFAM" id="SSF55785">
    <property type="entry name" value="PYP-like sensor domain (PAS domain)"/>
    <property type="match status" value="2"/>
</dbReference>
<dbReference type="InterPro" id="IPR000160">
    <property type="entry name" value="GGDEF_dom"/>
</dbReference>
<dbReference type="PROSITE" id="PS50113">
    <property type="entry name" value="PAC"/>
    <property type="match status" value="1"/>
</dbReference>
<dbReference type="PROSITE" id="PS50887">
    <property type="entry name" value="GGDEF"/>
    <property type="match status" value="1"/>
</dbReference>
<dbReference type="InterPro" id="IPR013655">
    <property type="entry name" value="PAS_fold_3"/>
</dbReference>
<feature type="domain" description="PAS" evidence="1">
    <location>
        <begin position="24"/>
        <end position="90"/>
    </location>
</feature>
<dbReference type="Pfam" id="PF08447">
    <property type="entry name" value="PAS_3"/>
    <property type="match status" value="1"/>
</dbReference>
<protein>
    <submittedName>
        <fullName evidence="5">EAL domain-containing protein</fullName>
    </submittedName>
</protein>
<dbReference type="Pfam" id="PF13426">
    <property type="entry name" value="PAS_9"/>
    <property type="match status" value="1"/>
</dbReference>